<sequence>MIIAAETCIGRVWQEIRRVRERLSASERNRSYASTPTTYDLHHKAIIISTGDLLSAITYSYALELASFFELQKPFGGPPTKSDRTILLNTLRLLCSICLLVIMERI</sequence>
<keyword evidence="1" id="KW-1185">Reference proteome</keyword>
<proteinExistence type="predicted"/>
<accession>A0A1I7WCI2</accession>
<dbReference type="WBParaSite" id="Hba_02428">
    <property type="protein sequence ID" value="Hba_02428"/>
    <property type="gene ID" value="Hba_02428"/>
</dbReference>
<organism evidence="1 2">
    <name type="scientific">Heterorhabditis bacteriophora</name>
    <name type="common">Entomopathogenic nematode worm</name>
    <dbReference type="NCBI Taxonomy" id="37862"/>
    <lineage>
        <taxon>Eukaryota</taxon>
        <taxon>Metazoa</taxon>
        <taxon>Ecdysozoa</taxon>
        <taxon>Nematoda</taxon>
        <taxon>Chromadorea</taxon>
        <taxon>Rhabditida</taxon>
        <taxon>Rhabditina</taxon>
        <taxon>Rhabditomorpha</taxon>
        <taxon>Strongyloidea</taxon>
        <taxon>Heterorhabditidae</taxon>
        <taxon>Heterorhabditis</taxon>
    </lineage>
</organism>
<name>A0A1I7WCI2_HETBA</name>
<evidence type="ECO:0000313" key="2">
    <source>
        <dbReference type="WBParaSite" id="Hba_02428"/>
    </source>
</evidence>
<protein>
    <submittedName>
        <fullName evidence="2">Fungal_trans domain-containing protein</fullName>
    </submittedName>
</protein>
<dbReference type="Proteomes" id="UP000095283">
    <property type="component" value="Unplaced"/>
</dbReference>
<evidence type="ECO:0000313" key="1">
    <source>
        <dbReference type="Proteomes" id="UP000095283"/>
    </source>
</evidence>
<reference evidence="2" key="1">
    <citation type="submission" date="2016-11" db="UniProtKB">
        <authorList>
            <consortium name="WormBaseParasite"/>
        </authorList>
    </citation>
    <scope>IDENTIFICATION</scope>
</reference>
<dbReference type="AlphaFoldDB" id="A0A1I7WCI2"/>